<feature type="transmembrane region" description="Helical" evidence="7">
    <location>
        <begin position="151"/>
        <end position="172"/>
    </location>
</feature>
<feature type="transmembrane region" description="Helical" evidence="7">
    <location>
        <begin position="241"/>
        <end position="262"/>
    </location>
</feature>
<organism evidence="9 10">
    <name type="scientific">Helobdella robusta</name>
    <name type="common">Californian leech</name>
    <dbReference type="NCBI Taxonomy" id="6412"/>
    <lineage>
        <taxon>Eukaryota</taxon>
        <taxon>Metazoa</taxon>
        <taxon>Spiralia</taxon>
        <taxon>Lophotrochozoa</taxon>
        <taxon>Annelida</taxon>
        <taxon>Clitellata</taxon>
        <taxon>Hirudinea</taxon>
        <taxon>Rhynchobdellida</taxon>
        <taxon>Glossiphoniidae</taxon>
        <taxon>Helobdella</taxon>
    </lineage>
</organism>
<gene>
    <name evidence="9" type="primary">20213099</name>
    <name evidence="8" type="ORF">HELRODRAFT_194657</name>
</gene>
<proteinExistence type="inferred from homology"/>
<reference evidence="9" key="3">
    <citation type="submission" date="2015-06" db="UniProtKB">
        <authorList>
            <consortium name="EnsemblMetazoa"/>
        </authorList>
    </citation>
    <scope>IDENTIFICATION</scope>
</reference>
<dbReference type="OMA" id="KNYAQGM"/>
<evidence type="ECO:0000256" key="3">
    <source>
        <dbReference type="ARBA" id="ARBA00022597"/>
    </source>
</evidence>
<dbReference type="NCBIfam" id="TIGR00803">
    <property type="entry name" value="nst"/>
    <property type="match status" value="2"/>
</dbReference>
<dbReference type="PANTHER" id="PTHR10231">
    <property type="entry name" value="NUCLEOTIDE-SUGAR TRANSMEMBRANE TRANSPORTER"/>
    <property type="match status" value="1"/>
</dbReference>
<accession>T1FWA3</accession>
<dbReference type="InterPro" id="IPR037185">
    <property type="entry name" value="EmrE-like"/>
</dbReference>
<evidence type="ECO:0000256" key="1">
    <source>
        <dbReference type="ARBA" id="ARBA00004141"/>
    </source>
</evidence>
<keyword evidence="4 7" id="KW-0812">Transmembrane</keyword>
<dbReference type="STRING" id="6412.T1FWA3"/>
<feature type="transmembrane region" description="Helical" evidence="7">
    <location>
        <begin position="20"/>
        <end position="39"/>
    </location>
</feature>
<reference evidence="8 10" key="2">
    <citation type="journal article" date="2013" name="Nature">
        <title>Insights into bilaterian evolution from three spiralian genomes.</title>
        <authorList>
            <person name="Simakov O."/>
            <person name="Marletaz F."/>
            <person name="Cho S.J."/>
            <person name="Edsinger-Gonzales E."/>
            <person name="Havlak P."/>
            <person name="Hellsten U."/>
            <person name="Kuo D.H."/>
            <person name="Larsson T."/>
            <person name="Lv J."/>
            <person name="Arendt D."/>
            <person name="Savage R."/>
            <person name="Osoegawa K."/>
            <person name="de Jong P."/>
            <person name="Grimwood J."/>
            <person name="Chapman J.A."/>
            <person name="Shapiro H."/>
            <person name="Aerts A."/>
            <person name="Otillar R.P."/>
            <person name="Terry A.Y."/>
            <person name="Boore J.L."/>
            <person name="Grigoriev I.V."/>
            <person name="Lindberg D.R."/>
            <person name="Seaver E.C."/>
            <person name="Weisblat D.A."/>
            <person name="Putnam N.H."/>
            <person name="Rokhsar D.S."/>
        </authorList>
    </citation>
    <scope>NUCLEOTIDE SEQUENCE</scope>
</reference>
<dbReference type="GO" id="GO:0000139">
    <property type="term" value="C:Golgi membrane"/>
    <property type="evidence" value="ECO:0000318"/>
    <property type="project" value="GO_Central"/>
</dbReference>
<evidence type="ECO:0008006" key="11">
    <source>
        <dbReference type="Google" id="ProtNLM"/>
    </source>
</evidence>
<evidence type="ECO:0000256" key="7">
    <source>
        <dbReference type="SAM" id="Phobius"/>
    </source>
</evidence>
<feature type="transmembrane region" description="Helical" evidence="7">
    <location>
        <begin position="209"/>
        <end position="229"/>
    </location>
</feature>
<dbReference type="AlphaFoldDB" id="T1FWA3"/>
<dbReference type="Pfam" id="PF04142">
    <property type="entry name" value="Nuc_sug_transp"/>
    <property type="match status" value="1"/>
</dbReference>
<keyword evidence="6 7" id="KW-0472">Membrane</keyword>
<dbReference type="eggNOG" id="KOG2234">
    <property type="taxonomic scope" value="Eukaryota"/>
</dbReference>
<dbReference type="EMBL" id="AMQM01008361">
    <property type="status" value="NOT_ANNOTATED_CDS"/>
    <property type="molecule type" value="Genomic_DNA"/>
</dbReference>
<reference evidence="10" key="1">
    <citation type="submission" date="2012-12" db="EMBL/GenBank/DDBJ databases">
        <authorList>
            <person name="Hellsten U."/>
            <person name="Grimwood J."/>
            <person name="Chapman J.A."/>
            <person name="Shapiro H."/>
            <person name="Aerts A."/>
            <person name="Otillar R.P."/>
            <person name="Terry A.Y."/>
            <person name="Boore J.L."/>
            <person name="Simakov O."/>
            <person name="Marletaz F."/>
            <person name="Cho S.-J."/>
            <person name="Edsinger-Gonzales E."/>
            <person name="Havlak P."/>
            <person name="Kuo D.-H."/>
            <person name="Larsson T."/>
            <person name="Lv J."/>
            <person name="Arendt D."/>
            <person name="Savage R."/>
            <person name="Osoegawa K."/>
            <person name="de Jong P."/>
            <person name="Lindberg D.R."/>
            <person name="Seaver E.C."/>
            <person name="Weisblat D.A."/>
            <person name="Putnam N.H."/>
            <person name="Grigoriev I.V."/>
            <person name="Rokhsar D.S."/>
        </authorList>
    </citation>
    <scope>NUCLEOTIDE SEQUENCE</scope>
</reference>
<evidence type="ECO:0000256" key="2">
    <source>
        <dbReference type="ARBA" id="ARBA00009976"/>
    </source>
</evidence>
<feature type="transmembrane region" description="Helical" evidence="7">
    <location>
        <begin position="274"/>
        <end position="296"/>
    </location>
</feature>
<comment type="subcellular location">
    <subcellularLocation>
        <location evidence="1">Membrane</location>
        <topology evidence="1">Multi-pass membrane protein</topology>
    </subcellularLocation>
</comment>
<protein>
    <recommendedName>
        <fullName evidence="11">UDP-N-acetylglucosamine transporter</fullName>
    </recommendedName>
</protein>
<dbReference type="GO" id="GO:0005459">
    <property type="term" value="F:UDP-galactose transmembrane transporter activity"/>
    <property type="evidence" value="ECO:0000318"/>
    <property type="project" value="GO_Central"/>
</dbReference>
<evidence type="ECO:0000256" key="6">
    <source>
        <dbReference type="ARBA" id="ARBA00023136"/>
    </source>
</evidence>
<keyword evidence="10" id="KW-1185">Reference proteome</keyword>
<dbReference type="RefSeq" id="XP_009031723.1">
    <property type="nucleotide sequence ID" value="XM_009033475.1"/>
</dbReference>
<dbReference type="InterPro" id="IPR007271">
    <property type="entry name" value="Nuc_sug_transpt"/>
</dbReference>
<dbReference type="GeneID" id="20213099"/>
<dbReference type="PIRSF" id="PIRSF005799">
    <property type="entry name" value="UDP-gal_transpt"/>
    <property type="match status" value="1"/>
</dbReference>
<evidence type="ECO:0000256" key="5">
    <source>
        <dbReference type="ARBA" id="ARBA00022989"/>
    </source>
</evidence>
<dbReference type="InParanoid" id="T1FWA3"/>
<dbReference type="SUPFAM" id="SSF103481">
    <property type="entry name" value="Multidrug resistance efflux transporter EmrE"/>
    <property type="match status" value="1"/>
</dbReference>
<name>T1FWA3_HELRO</name>
<feature type="transmembrane region" description="Helical" evidence="7">
    <location>
        <begin position="51"/>
        <end position="74"/>
    </location>
</feature>
<evidence type="ECO:0000313" key="9">
    <source>
        <dbReference type="EnsemblMetazoa" id="HelroP194657"/>
    </source>
</evidence>
<dbReference type="FunCoup" id="T1FWA3">
    <property type="interactions" value="199"/>
</dbReference>
<feature type="transmembrane region" description="Helical" evidence="7">
    <location>
        <begin position="333"/>
        <end position="357"/>
    </location>
</feature>
<dbReference type="Proteomes" id="UP000015101">
    <property type="component" value="Unassembled WGS sequence"/>
</dbReference>
<evidence type="ECO:0000256" key="4">
    <source>
        <dbReference type="ARBA" id="ARBA00022692"/>
    </source>
</evidence>
<dbReference type="EnsemblMetazoa" id="HelroT194657">
    <property type="protein sequence ID" value="HelroP194657"/>
    <property type="gene ID" value="HelroG194657"/>
</dbReference>
<dbReference type="GO" id="GO:0072334">
    <property type="term" value="P:UDP-galactose transmembrane transport"/>
    <property type="evidence" value="ECO:0000318"/>
    <property type="project" value="GO_Central"/>
</dbReference>
<keyword evidence="3" id="KW-0813">Transport</keyword>
<dbReference type="HOGENOM" id="CLU_024645_1_0_1"/>
<comment type="similarity">
    <text evidence="2">Belongs to the nucleotide-sugar transporter family. SLC35A subfamily.</text>
</comment>
<keyword evidence="5 7" id="KW-1133">Transmembrane helix</keyword>
<dbReference type="EMBL" id="KB097768">
    <property type="protein sequence ID" value="ESN90146.1"/>
    <property type="molecule type" value="Genomic_DNA"/>
</dbReference>
<keyword evidence="3" id="KW-0762">Sugar transport</keyword>
<sequence length="367" mass="40531">MSKKFSHKNLFSIVTHTSKLTKYSSLLCLTLQNVALIIAMRYSRMRHGDKYIMTTAVVAAETLKFVSCLLIILIQEGSYSGWVRHLHTNIIKQPLDCLKISVPGIIYMVQNNLLYIAVANLEAATFQVVYQLKILTTALFSVSMLGKQLRGVQWISLFILFAGVSMIIHMQANESKQLHKLSDHVTSKSAILADEVKRLKDPKSAQNPLLGIVAVLISCVLSGFAGVYFERLLKNTPQSLYIRNVQLGAFGVLTGLVTVIVFDSKEISEKGFFFGYDFVVVLLIVLQSVGGILVAVVVKYADNILKGFATSAAIVVSCIVSIVFFDFQPSSTFLVATVLVIWSVYMYNSGTLTIFGYSAARKSVQNV</sequence>
<dbReference type="OrthoDB" id="408493at2759"/>
<dbReference type="CTD" id="20213099"/>
<feature type="transmembrane region" description="Helical" evidence="7">
    <location>
        <begin position="308"/>
        <end position="327"/>
    </location>
</feature>
<evidence type="ECO:0000313" key="8">
    <source>
        <dbReference type="EMBL" id="ESN90146.1"/>
    </source>
</evidence>
<dbReference type="KEGG" id="hro:HELRODRAFT_194657"/>
<evidence type="ECO:0000313" key="10">
    <source>
        <dbReference type="Proteomes" id="UP000015101"/>
    </source>
</evidence>